<keyword evidence="2" id="KW-0521">NADP</keyword>
<reference evidence="4 5" key="1">
    <citation type="submission" date="2024-07" db="EMBL/GenBank/DDBJ databases">
        <title>Section-level genome sequencing and comparative genomics of Aspergillus sections Usti and Cavernicolus.</title>
        <authorList>
            <consortium name="Lawrence Berkeley National Laboratory"/>
            <person name="Nybo J.L."/>
            <person name="Vesth T.C."/>
            <person name="Theobald S."/>
            <person name="Frisvad J.C."/>
            <person name="Larsen T.O."/>
            <person name="Kjaerboelling I."/>
            <person name="Rothschild-Mancinelli K."/>
            <person name="Lyhne E.K."/>
            <person name="Kogle M.E."/>
            <person name="Barry K."/>
            <person name="Clum A."/>
            <person name="Na H."/>
            <person name="Ledsgaard L."/>
            <person name="Lin J."/>
            <person name="Lipzen A."/>
            <person name="Kuo A."/>
            <person name="Riley R."/>
            <person name="Mondo S."/>
            <person name="Labutti K."/>
            <person name="Haridas S."/>
            <person name="Pangalinan J."/>
            <person name="Salamov A.A."/>
            <person name="Simmons B.A."/>
            <person name="Magnuson J.K."/>
            <person name="Chen J."/>
            <person name="Drula E."/>
            <person name="Henrissat B."/>
            <person name="Wiebenga A."/>
            <person name="Lubbers R.J."/>
            <person name="Gomes A.C."/>
            <person name="Makela M.R."/>
            <person name="Stajich J."/>
            <person name="Grigoriev I.V."/>
            <person name="Mortensen U.H."/>
            <person name="De Vries R.P."/>
            <person name="Baker S.E."/>
            <person name="Andersen M.R."/>
        </authorList>
    </citation>
    <scope>NUCLEOTIDE SEQUENCE [LARGE SCALE GENOMIC DNA]</scope>
    <source>
        <strain evidence="4 5">CBS 209.92</strain>
    </source>
</reference>
<evidence type="ECO:0008006" key="6">
    <source>
        <dbReference type="Google" id="ProtNLM"/>
    </source>
</evidence>
<dbReference type="Gene3D" id="3.40.50.720">
    <property type="entry name" value="NAD(P)-binding Rossmann-like Domain"/>
    <property type="match status" value="1"/>
</dbReference>
<dbReference type="InterPro" id="IPR036291">
    <property type="entry name" value="NAD(P)-bd_dom_sf"/>
</dbReference>
<organism evidence="4 5">
    <name type="scientific">Aspergillus keveii</name>
    <dbReference type="NCBI Taxonomy" id="714993"/>
    <lineage>
        <taxon>Eukaryota</taxon>
        <taxon>Fungi</taxon>
        <taxon>Dikarya</taxon>
        <taxon>Ascomycota</taxon>
        <taxon>Pezizomycotina</taxon>
        <taxon>Eurotiomycetes</taxon>
        <taxon>Eurotiomycetidae</taxon>
        <taxon>Eurotiales</taxon>
        <taxon>Aspergillaceae</taxon>
        <taxon>Aspergillus</taxon>
        <taxon>Aspergillus subgen. Nidulantes</taxon>
    </lineage>
</organism>
<dbReference type="PANTHER" id="PTHR24320:SF236">
    <property type="entry name" value="SHORT-CHAIN DEHYDROGENASE-RELATED"/>
    <property type="match status" value="1"/>
</dbReference>
<keyword evidence="3" id="KW-0560">Oxidoreductase</keyword>
<accession>A0ABR4FQ50</accession>
<gene>
    <name evidence="4" type="ORF">BJX66DRAFT_315054</name>
</gene>
<dbReference type="Pfam" id="PF00106">
    <property type="entry name" value="adh_short"/>
    <property type="match status" value="1"/>
</dbReference>
<comment type="similarity">
    <text evidence="1">Belongs to the short-chain dehydrogenases/reductases (SDR) family.</text>
</comment>
<evidence type="ECO:0000256" key="2">
    <source>
        <dbReference type="ARBA" id="ARBA00022857"/>
    </source>
</evidence>
<proteinExistence type="inferred from homology"/>
<evidence type="ECO:0000313" key="5">
    <source>
        <dbReference type="Proteomes" id="UP001610563"/>
    </source>
</evidence>
<evidence type="ECO:0000256" key="1">
    <source>
        <dbReference type="ARBA" id="ARBA00006484"/>
    </source>
</evidence>
<name>A0ABR4FQ50_9EURO</name>
<comment type="caution">
    <text evidence="4">The sequence shown here is derived from an EMBL/GenBank/DDBJ whole genome shotgun (WGS) entry which is preliminary data.</text>
</comment>
<dbReference type="EMBL" id="JBFTWV010000147">
    <property type="protein sequence ID" value="KAL2785354.1"/>
    <property type="molecule type" value="Genomic_DNA"/>
</dbReference>
<sequence length="312" mass="34305">MGGFFSSTAPSLTETNLPDQSGKVFIVTGASSGYGLLLVTVLYKCNGTVYLAARDTTKLQQITKDLRSRFPNSKGQVHFFALDFTDLTTIKKAADEFLSRESKLHVLWHNAGVMIPPQGSKTKQGYELQLGTHNVGPTLLTKFLYPALKNAAADPGTAKDSVRVVWVSSVVVSGAPTPAIDFDNLDYHVDEGAWVKYRRSKAGNILQAVAFAERAKDDGIASVTLDPGVAMTNLQRTMPGWLQVIVRLMAQKPEIGAYTQLYAGLQPDLDVHKPGSWVVPPGKLVSGRADLFDRELCERFWEWNEEQIKAYL</sequence>
<protein>
    <recommendedName>
        <fullName evidence="6">Short-chain dehydrogenase</fullName>
    </recommendedName>
</protein>
<evidence type="ECO:0000256" key="3">
    <source>
        <dbReference type="ARBA" id="ARBA00023002"/>
    </source>
</evidence>
<evidence type="ECO:0000313" key="4">
    <source>
        <dbReference type="EMBL" id="KAL2785354.1"/>
    </source>
</evidence>
<dbReference type="Proteomes" id="UP001610563">
    <property type="component" value="Unassembled WGS sequence"/>
</dbReference>
<dbReference type="PANTHER" id="PTHR24320">
    <property type="entry name" value="RETINOL DEHYDROGENASE"/>
    <property type="match status" value="1"/>
</dbReference>
<keyword evidence="5" id="KW-1185">Reference proteome</keyword>
<dbReference type="PRINTS" id="PR00081">
    <property type="entry name" value="GDHRDH"/>
</dbReference>
<dbReference type="SUPFAM" id="SSF51735">
    <property type="entry name" value="NAD(P)-binding Rossmann-fold domains"/>
    <property type="match status" value="1"/>
</dbReference>
<dbReference type="InterPro" id="IPR002347">
    <property type="entry name" value="SDR_fam"/>
</dbReference>